<evidence type="ECO:0000256" key="2">
    <source>
        <dbReference type="ARBA" id="ARBA00022475"/>
    </source>
</evidence>
<evidence type="ECO:0000259" key="14">
    <source>
        <dbReference type="PROSITE" id="PS50035"/>
    </source>
</evidence>
<evidence type="ECO:0000256" key="9">
    <source>
        <dbReference type="ARBA" id="ARBA00023136"/>
    </source>
</evidence>
<keyword evidence="7 12" id="KW-1133">Transmembrane helix</keyword>
<evidence type="ECO:0000256" key="11">
    <source>
        <dbReference type="ARBA" id="ARBA00023264"/>
    </source>
</evidence>
<protein>
    <recommendedName>
        <fullName evidence="12 13">Cardiolipin synthase</fullName>
        <shortName evidence="12">CL synthase</shortName>
        <ecNumber evidence="12 13">2.7.8.-</ecNumber>
    </recommendedName>
</protein>
<dbReference type="InterPro" id="IPR030874">
    <property type="entry name" value="Cardiolipin_synth_Firmi"/>
</dbReference>
<name>A0A0R1N0P7_9LACO</name>
<dbReference type="PATRIC" id="fig|1423792.3.peg.1913"/>
<keyword evidence="10 12" id="KW-0594">Phospholipid biosynthesis</keyword>
<evidence type="ECO:0000313" key="16">
    <source>
        <dbReference type="Proteomes" id="UP000051330"/>
    </source>
</evidence>
<dbReference type="InterPro" id="IPR001736">
    <property type="entry name" value="PLipase_D/transphosphatidylase"/>
</dbReference>
<feature type="domain" description="PLD phosphodiesterase" evidence="14">
    <location>
        <begin position="404"/>
        <end position="431"/>
    </location>
</feature>
<feature type="transmembrane region" description="Helical" evidence="12">
    <location>
        <begin position="6"/>
        <end position="27"/>
    </location>
</feature>
<comment type="catalytic activity">
    <reaction evidence="12">
        <text>2 a 1,2-diacyl-sn-glycero-3-phospho-(1'-sn-glycerol) = a cardiolipin + glycerol</text>
        <dbReference type="Rhea" id="RHEA:31451"/>
        <dbReference type="ChEBI" id="CHEBI:17754"/>
        <dbReference type="ChEBI" id="CHEBI:62237"/>
        <dbReference type="ChEBI" id="CHEBI:64716"/>
    </reaction>
</comment>
<dbReference type="GO" id="GO:0008808">
    <property type="term" value="F:cardiolipin synthase activity"/>
    <property type="evidence" value="ECO:0007669"/>
    <property type="project" value="UniProtKB-UniRule"/>
</dbReference>
<feature type="active site" evidence="12">
    <location>
        <position position="409"/>
    </location>
</feature>
<keyword evidence="9 12" id="KW-0472">Membrane</keyword>
<proteinExistence type="inferred from homology"/>
<comment type="similarity">
    <text evidence="12">Belongs to the phospholipase D family. Cardiolipin synthase subfamily.</text>
</comment>
<evidence type="ECO:0000256" key="12">
    <source>
        <dbReference type="HAMAP-Rule" id="MF_01916"/>
    </source>
</evidence>
<dbReference type="Proteomes" id="UP000051330">
    <property type="component" value="Unassembled WGS sequence"/>
</dbReference>
<comment type="function">
    <text evidence="12">Catalyzes the reversible phosphatidyl group transfer from one phosphatidylglycerol molecule to another to form cardiolipin (CL) (diphosphatidylglycerol) and glycerol.</text>
</comment>
<keyword evidence="6" id="KW-0677">Repeat</keyword>
<feature type="active site" evidence="12">
    <location>
        <position position="411"/>
    </location>
</feature>
<feature type="active site" evidence="12">
    <location>
        <position position="229"/>
    </location>
</feature>
<dbReference type="SMART" id="SM00155">
    <property type="entry name" value="PLDc"/>
    <property type="match status" value="2"/>
</dbReference>
<sequence length="491" mass="55884">MTFVGIVLNILIILFIFNTVGAVVTVFHRPRNIASTLAWLLVLVLLPVLGFILYAFLGRGLAQEKIFDISHGEHIGLQHLKRMILTDDKTDPDNERSDHTTTHTARQLIRYFVNAEDAPLTKRNSVKIYTDGQDQIQAIFADIKAAKETVHVEYYAFFNDNIGNQFLSLLTEKAREGLEVRLIYDPWGSPHTSNRWFKPFRDAGGHVVPFITAQNVVAKTRLNYHLHRKIVVIDGKIGYTGGFNVGDQYVMPTPKFGYWRDTQIRLVGTAVLSLQERFVMDWNASVGKNEELITFQPKYFRHPDPDLGGHANIQTVSDGPDTTAQILKGGMMRMIMLAEKSVWIQTPYLIPDDSMIDTLMIAAASGVDVRIMIPDRPDHPFIYRATQYYANLLTMTGIKIYIYNKGFIHAKTAVMDNKVVTVGSMNQDIRSYALNFEANCFIYDSKVSQEFTDIFNADIADSTLLTKEIIAQQSRWLRFKQYFSRLLSPIL</sequence>
<gene>
    <name evidence="15" type="ORF">FD09_GL001885</name>
</gene>
<reference evidence="15 16" key="1">
    <citation type="journal article" date="2015" name="Genome Announc.">
        <title>Expanding the biotechnology potential of lactobacilli through comparative genomics of 213 strains and associated genera.</title>
        <authorList>
            <person name="Sun Z."/>
            <person name="Harris H.M."/>
            <person name="McCann A."/>
            <person name="Guo C."/>
            <person name="Argimon S."/>
            <person name="Zhang W."/>
            <person name="Yang X."/>
            <person name="Jeffery I.B."/>
            <person name="Cooney J.C."/>
            <person name="Kagawa T.F."/>
            <person name="Liu W."/>
            <person name="Song Y."/>
            <person name="Salvetti E."/>
            <person name="Wrobel A."/>
            <person name="Rasinkangas P."/>
            <person name="Parkhill J."/>
            <person name="Rea M.C."/>
            <person name="O'Sullivan O."/>
            <person name="Ritari J."/>
            <person name="Douillard F.P."/>
            <person name="Paul Ross R."/>
            <person name="Yang R."/>
            <person name="Briner A.E."/>
            <person name="Felis G.E."/>
            <person name="de Vos W.M."/>
            <person name="Barrangou R."/>
            <person name="Klaenhammer T.R."/>
            <person name="Caufield P.W."/>
            <person name="Cui Y."/>
            <person name="Zhang H."/>
            <person name="O'Toole P.W."/>
        </authorList>
    </citation>
    <scope>NUCLEOTIDE SEQUENCE [LARGE SCALE GENOMIC DNA]</scope>
    <source>
        <strain evidence="15 16">DSM 12744</strain>
    </source>
</reference>
<keyword evidence="4 12" id="KW-0808">Transferase</keyword>
<dbReference type="AlphaFoldDB" id="A0A0R1N0P7"/>
<evidence type="ECO:0000256" key="4">
    <source>
        <dbReference type="ARBA" id="ARBA00022679"/>
    </source>
</evidence>
<dbReference type="GO" id="GO:0005886">
    <property type="term" value="C:plasma membrane"/>
    <property type="evidence" value="ECO:0007669"/>
    <property type="project" value="UniProtKB-SubCell"/>
</dbReference>
<comment type="caution">
    <text evidence="15">The sequence shown here is derived from an EMBL/GenBank/DDBJ whole genome shotgun (WGS) entry which is preliminary data.</text>
</comment>
<dbReference type="SUPFAM" id="SSF56024">
    <property type="entry name" value="Phospholipase D/nuclease"/>
    <property type="match status" value="2"/>
</dbReference>
<evidence type="ECO:0000256" key="6">
    <source>
        <dbReference type="ARBA" id="ARBA00022737"/>
    </source>
</evidence>
<feature type="active site" evidence="12">
    <location>
        <position position="416"/>
    </location>
</feature>
<dbReference type="InterPro" id="IPR027379">
    <property type="entry name" value="CLS_N"/>
</dbReference>
<dbReference type="InterPro" id="IPR025202">
    <property type="entry name" value="PLD-like_dom"/>
</dbReference>
<dbReference type="STRING" id="1423792.FD09_GL001885"/>
<keyword evidence="2 12" id="KW-1003">Cell membrane</keyword>
<dbReference type="CDD" id="cd09112">
    <property type="entry name" value="PLDc_CLS_2"/>
    <property type="match status" value="1"/>
</dbReference>
<evidence type="ECO:0000256" key="1">
    <source>
        <dbReference type="ARBA" id="ARBA00004651"/>
    </source>
</evidence>
<dbReference type="Gene3D" id="3.30.870.10">
    <property type="entry name" value="Endonuclease Chain A"/>
    <property type="match status" value="2"/>
</dbReference>
<evidence type="ECO:0000313" key="15">
    <source>
        <dbReference type="EMBL" id="KRL13853.1"/>
    </source>
</evidence>
<evidence type="ECO:0000256" key="10">
    <source>
        <dbReference type="ARBA" id="ARBA00023209"/>
    </source>
</evidence>
<keyword evidence="8 12" id="KW-0443">Lipid metabolism</keyword>
<dbReference type="CDD" id="cd09110">
    <property type="entry name" value="PLDc_CLS_1"/>
    <property type="match status" value="1"/>
</dbReference>
<accession>A0A0R1N0P7</accession>
<feature type="active site" evidence="12">
    <location>
        <position position="234"/>
    </location>
</feature>
<keyword evidence="16" id="KW-1185">Reference proteome</keyword>
<dbReference type="EMBL" id="AZEC01000003">
    <property type="protein sequence ID" value="KRL13853.1"/>
    <property type="molecule type" value="Genomic_DNA"/>
</dbReference>
<feature type="domain" description="PLD phosphodiesterase" evidence="14">
    <location>
        <begin position="222"/>
        <end position="249"/>
    </location>
</feature>
<comment type="subcellular location">
    <subcellularLocation>
        <location evidence="1 12">Cell membrane</location>
        <topology evidence="1 12">Multi-pass membrane protein</topology>
    </subcellularLocation>
</comment>
<keyword evidence="11 12" id="KW-1208">Phospholipid metabolism</keyword>
<dbReference type="PANTHER" id="PTHR21248">
    <property type="entry name" value="CARDIOLIPIN SYNTHASE"/>
    <property type="match status" value="1"/>
</dbReference>
<dbReference type="EC" id="2.7.8.-" evidence="12 13"/>
<evidence type="ECO:0000256" key="7">
    <source>
        <dbReference type="ARBA" id="ARBA00022989"/>
    </source>
</evidence>
<dbReference type="PANTHER" id="PTHR21248:SF22">
    <property type="entry name" value="PHOSPHOLIPASE D"/>
    <property type="match status" value="1"/>
</dbReference>
<dbReference type="NCBIfam" id="TIGR04265">
    <property type="entry name" value="bac_cardiolipin"/>
    <property type="match status" value="1"/>
</dbReference>
<dbReference type="Pfam" id="PF13396">
    <property type="entry name" value="PLDc_N"/>
    <property type="match status" value="1"/>
</dbReference>
<organism evidence="15 16">
    <name type="scientific">Schleiferilactobacillus perolens DSM 12744</name>
    <dbReference type="NCBI Taxonomy" id="1423792"/>
    <lineage>
        <taxon>Bacteria</taxon>
        <taxon>Bacillati</taxon>
        <taxon>Bacillota</taxon>
        <taxon>Bacilli</taxon>
        <taxon>Lactobacillales</taxon>
        <taxon>Lactobacillaceae</taxon>
        <taxon>Schleiferilactobacillus</taxon>
    </lineage>
</organism>
<keyword evidence="5 12" id="KW-0812">Transmembrane</keyword>
<evidence type="ECO:0000256" key="8">
    <source>
        <dbReference type="ARBA" id="ARBA00023098"/>
    </source>
</evidence>
<feature type="transmembrane region" description="Helical" evidence="12">
    <location>
        <begin position="39"/>
        <end position="57"/>
    </location>
</feature>
<dbReference type="GO" id="GO:0032049">
    <property type="term" value="P:cardiolipin biosynthetic process"/>
    <property type="evidence" value="ECO:0007669"/>
    <property type="project" value="UniProtKB-UniRule"/>
</dbReference>
<keyword evidence="3 12" id="KW-0444">Lipid biosynthesis</keyword>
<evidence type="ECO:0000256" key="13">
    <source>
        <dbReference type="NCBIfam" id="TIGR04265"/>
    </source>
</evidence>
<dbReference type="InterPro" id="IPR022924">
    <property type="entry name" value="Cardiolipin_synthase"/>
</dbReference>
<evidence type="ECO:0000256" key="3">
    <source>
        <dbReference type="ARBA" id="ARBA00022516"/>
    </source>
</evidence>
<dbReference type="Pfam" id="PF13091">
    <property type="entry name" value="PLDc_2"/>
    <property type="match status" value="2"/>
</dbReference>
<evidence type="ECO:0000256" key="5">
    <source>
        <dbReference type="ARBA" id="ARBA00022692"/>
    </source>
</evidence>
<feature type="active site" evidence="12">
    <location>
        <position position="227"/>
    </location>
</feature>
<dbReference type="HAMAP" id="MF_01916">
    <property type="entry name" value="Cardiolipin_synth_Cls"/>
    <property type="match status" value="1"/>
</dbReference>
<dbReference type="PROSITE" id="PS50035">
    <property type="entry name" value="PLD"/>
    <property type="match status" value="2"/>
</dbReference>